<feature type="region of interest" description="Disordered" evidence="1">
    <location>
        <begin position="1"/>
        <end position="35"/>
    </location>
</feature>
<feature type="compositionally biased region" description="Polar residues" evidence="1">
    <location>
        <begin position="1"/>
        <end position="12"/>
    </location>
</feature>
<gene>
    <name evidence="2" type="ORF">ALMOND_2B007372</name>
</gene>
<reference evidence="3" key="1">
    <citation type="journal article" date="2020" name="Plant J.">
        <title>Transposons played a major role in the diversification between the closely related almond and peach genomes: results from the almond genome sequence.</title>
        <authorList>
            <person name="Alioto T."/>
            <person name="Alexiou K.G."/>
            <person name="Bardil A."/>
            <person name="Barteri F."/>
            <person name="Castanera R."/>
            <person name="Cruz F."/>
            <person name="Dhingra A."/>
            <person name="Duval H."/>
            <person name="Fernandez I Marti A."/>
            <person name="Frias L."/>
            <person name="Galan B."/>
            <person name="Garcia J.L."/>
            <person name="Howad W."/>
            <person name="Gomez-Garrido J."/>
            <person name="Gut M."/>
            <person name="Julca I."/>
            <person name="Morata J."/>
            <person name="Puigdomenech P."/>
            <person name="Ribeca P."/>
            <person name="Rubio Cabetas M.J."/>
            <person name="Vlasova A."/>
            <person name="Wirthensohn M."/>
            <person name="Garcia-Mas J."/>
            <person name="Gabaldon T."/>
            <person name="Casacuberta J.M."/>
            <person name="Arus P."/>
        </authorList>
    </citation>
    <scope>NUCLEOTIDE SEQUENCE [LARGE SCALE GENOMIC DNA]</scope>
    <source>
        <strain evidence="3">cv. Texas</strain>
    </source>
</reference>
<evidence type="ECO:0000313" key="2">
    <source>
        <dbReference type="EMBL" id="VVA35595.1"/>
    </source>
</evidence>
<dbReference type="AlphaFoldDB" id="A0A5E4G712"/>
<dbReference type="Gramene" id="VVA35595">
    <property type="protein sequence ID" value="VVA35595"/>
    <property type="gene ID" value="Prudul26B007372"/>
</dbReference>
<evidence type="ECO:0000256" key="1">
    <source>
        <dbReference type="SAM" id="MobiDB-lite"/>
    </source>
</evidence>
<dbReference type="Proteomes" id="UP000327085">
    <property type="component" value="Chromosome 2"/>
</dbReference>
<dbReference type="PANTHER" id="PTHR33527:SF45">
    <property type="entry name" value="RRM DOMAIN-CONTAINING PROTEIN"/>
    <property type="match status" value="1"/>
</dbReference>
<dbReference type="InParanoid" id="A0A5E4G712"/>
<protein>
    <submittedName>
        <fullName evidence="2">PREDICTED: unnamed product</fullName>
    </submittedName>
</protein>
<dbReference type="OMA" id="APEDDRC"/>
<dbReference type="PANTHER" id="PTHR33527">
    <property type="entry name" value="OS07G0274300 PROTEIN"/>
    <property type="match status" value="1"/>
</dbReference>
<evidence type="ECO:0000313" key="3">
    <source>
        <dbReference type="Proteomes" id="UP000327085"/>
    </source>
</evidence>
<name>A0A5E4G712_PRUDU</name>
<sequence>MEQKQEAGSSNGEAVVVGPEGSVDQSNESVASVDSSSAITESNLSPYAAEWEPFYYKAPEDDRCCFITFSNGFPLTEDQIMDFFNERFGSCVERVYVHWPHPWEDPLFGKVVFNSVLMPAIVLRGQVQVKFKIDRRPLWCKRFDRGKRRNPALIY</sequence>
<accession>A0A5E4G712</accession>
<dbReference type="EMBL" id="CABIKO010000397">
    <property type="protein sequence ID" value="VVA35595.1"/>
    <property type="molecule type" value="Genomic_DNA"/>
</dbReference>
<proteinExistence type="predicted"/>
<organism evidence="2 3">
    <name type="scientific">Prunus dulcis</name>
    <name type="common">Almond</name>
    <name type="synonym">Amygdalus dulcis</name>
    <dbReference type="NCBI Taxonomy" id="3755"/>
    <lineage>
        <taxon>Eukaryota</taxon>
        <taxon>Viridiplantae</taxon>
        <taxon>Streptophyta</taxon>
        <taxon>Embryophyta</taxon>
        <taxon>Tracheophyta</taxon>
        <taxon>Spermatophyta</taxon>
        <taxon>Magnoliopsida</taxon>
        <taxon>eudicotyledons</taxon>
        <taxon>Gunneridae</taxon>
        <taxon>Pentapetalae</taxon>
        <taxon>rosids</taxon>
        <taxon>fabids</taxon>
        <taxon>Rosales</taxon>
        <taxon>Rosaceae</taxon>
        <taxon>Amygdaloideae</taxon>
        <taxon>Amygdaleae</taxon>
        <taxon>Prunus</taxon>
    </lineage>
</organism>